<sequence length="371" mass="39326">MTYQPRRIRFGGALDSLRWLLLSAPLFTLIGRLTPSTWPLVVLGLVSSLPVIRLPARPGWLLPAALAATATASAALWMLMPSNLASAAMFAAVFYAVRFLSGRQASAIVSIAVAVIGTVFALSQEHILGTLLNLALLTAVVLGAVHRRDRQARVEQTELALARAQAVAEERTVAAALAERARIARELHDVLAHSLSGLALNLQSARLMLLRDGASEESVGQVERAQRLANDGIAEARKAVAALRDDPVSLDRAIDDLLTGYRLDTSAPAKLAIQGSPREIGTAAGAAVLRAVQESLTNTRKHAPCAPVEVTLTYSRALVEVTVLDHQNGPVPKGTAGYGLRGMRERAELLGGSLSTGPGEDGWRVHLTVPA</sequence>
<dbReference type="GO" id="GO:0046983">
    <property type="term" value="F:protein dimerization activity"/>
    <property type="evidence" value="ECO:0007669"/>
    <property type="project" value="InterPro"/>
</dbReference>
<evidence type="ECO:0000256" key="2">
    <source>
        <dbReference type="ARBA" id="ARBA00012438"/>
    </source>
</evidence>
<dbReference type="PANTHER" id="PTHR24421:SF10">
    <property type="entry name" value="NITRATE_NITRITE SENSOR PROTEIN NARQ"/>
    <property type="match status" value="1"/>
</dbReference>
<name>A0A9W6VGB0_9PSEU</name>
<organism evidence="11 12">
    <name type="scientific">Amycolatopsis taiwanensis</name>
    <dbReference type="NCBI Taxonomy" id="342230"/>
    <lineage>
        <taxon>Bacteria</taxon>
        <taxon>Bacillati</taxon>
        <taxon>Actinomycetota</taxon>
        <taxon>Actinomycetes</taxon>
        <taxon>Pseudonocardiales</taxon>
        <taxon>Pseudonocardiaceae</taxon>
        <taxon>Amycolatopsis</taxon>
    </lineage>
</organism>
<dbReference type="PANTHER" id="PTHR24421">
    <property type="entry name" value="NITRATE/NITRITE SENSOR PROTEIN NARX-RELATED"/>
    <property type="match status" value="1"/>
</dbReference>
<evidence type="ECO:0000256" key="3">
    <source>
        <dbReference type="ARBA" id="ARBA00022553"/>
    </source>
</evidence>
<keyword evidence="9" id="KW-0472">Membrane</keyword>
<dbReference type="Gene3D" id="3.30.565.10">
    <property type="entry name" value="Histidine kinase-like ATPase, C-terminal domain"/>
    <property type="match status" value="1"/>
</dbReference>
<dbReference type="RefSeq" id="WP_285487144.1">
    <property type="nucleotide sequence ID" value="NZ_BSTI01000005.1"/>
</dbReference>
<dbReference type="GO" id="GO:0000155">
    <property type="term" value="F:phosphorelay sensor kinase activity"/>
    <property type="evidence" value="ECO:0007669"/>
    <property type="project" value="InterPro"/>
</dbReference>
<dbReference type="Proteomes" id="UP001165136">
    <property type="component" value="Unassembled WGS sequence"/>
</dbReference>
<keyword evidence="9" id="KW-0812">Transmembrane</keyword>
<proteinExistence type="predicted"/>
<feature type="domain" description="Signal transduction histidine kinase subgroup 3 dimerisation and phosphoacceptor" evidence="10">
    <location>
        <begin position="179"/>
        <end position="246"/>
    </location>
</feature>
<gene>
    <name evidence="11" type="ORF">Atai01_29410</name>
</gene>
<evidence type="ECO:0000313" key="11">
    <source>
        <dbReference type="EMBL" id="GLY66322.1"/>
    </source>
</evidence>
<evidence type="ECO:0000256" key="6">
    <source>
        <dbReference type="ARBA" id="ARBA00022777"/>
    </source>
</evidence>
<evidence type="ECO:0000259" key="10">
    <source>
        <dbReference type="Pfam" id="PF07730"/>
    </source>
</evidence>
<dbReference type="AlphaFoldDB" id="A0A9W6VGB0"/>
<evidence type="ECO:0000256" key="4">
    <source>
        <dbReference type="ARBA" id="ARBA00022679"/>
    </source>
</evidence>
<dbReference type="GO" id="GO:0016020">
    <property type="term" value="C:membrane"/>
    <property type="evidence" value="ECO:0007669"/>
    <property type="project" value="InterPro"/>
</dbReference>
<dbReference type="Pfam" id="PF07730">
    <property type="entry name" value="HisKA_3"/>
    <property type="match status" value="1"/>
</dbReference>
<dbReference type="EMBL" id="BSTI01000005">
    <property type="protein sequence ID" value="GLY66322.1"/>
    <property type="molecule type" value="Genomic_DNA"/>
</dbReference>
<keyword evidence="8" id="KW-0902">Two-component regulatory system</keyword>
<keyword evidence="6 11" id="KW-0418">Kinase</keyword>
<keyword evidence="12" id="KW-1185">Reference proteome</keyword>
<comment type="caution">
    <text evidence="11">The sequence shown here is derived from an EMBL/GenBank/DDBJ whole genome shotgun (WGS) entry which is preliminary data.</text>
</comment>
<evidence type="ECO:0000256" key="5">
    <source>
        <dbReference type="ARBA" id="ARBA00022741"/>
    </source>
</evidence>
<evidence type="ECO:0000313" key="12">
    <source>
        <dbReference type="Proteomes" id="UP001165136"/>
    </source>
</evidence>
<feature type="transmembrane region" description="Helical" evidence="9">
    <location>
        <begin position="59"/>
        <end position="78"/>
    </location>
</feature>
<comment type="catalytic activity">
    <reaction evidence="1">
        <text>ATP + protein L-histidine = ADP + protein N-phospho-L-histidine.</text>
        <dbReference type="EC" id="2.7.13.3"/>
    </reaction>
</comment>
<keyword evidence="3" id="KW-0597">Phosphoprotein</keyword>
<feature type="transmembrane region" description="Helical" evidence="9">
    <location>
        <begin position="105"/>
        <end position="122"/>
    </location>
</feature>
<accession>A0A9W6VGB0</accession>
<reference evidence="11" key="1">
    <citation type="submission" date="2023-03" db="EMBL/GenBank/DDBJ databases">
        <title>Amycolatopsis taiwanensis NBRC 103393.</title>
        <authorList>
            <person name="Ichikawa N."/>
            <person name="Sato H."/>
            <person name="Tonouchi N."/>
        </authorList>
    </citation>
    <scope>NUCLEOTIDE SEQUENCE</scope>
    <source>
        <strain evidence="11">NBRC 103393</strain>
    </source>
</reference>
<dbReference type="EC" id="2.7.13.3" evidence="2"/>
<keyword evidence="7" id="KW-0067">ATP-binding</keyword>
<dbReference type="SUPFAM" id="SSF55874">
    <property type="entry name" value="ATPase domain of HSP90 chaperone/DNA topoisomerase II/histidine kinase"/>
    <property type="match status" value="1"/>
</dbReference>
<dbReference type="InterPro" id="IPR011712">
    <property type="entry name" value="Sig_transdc_His_kin_sub3_dim/P"/>
</dbReference>
<dbReference type="InterPro" id="IPR036890">
    <property type="entry name" value="HATPase_C_sf"/>
</dbReference>
<evidence type="ECO:0000256" key="7">
    <source>
        <dbReference type="ARBA" id="ARBA00022840"/>
    </source>
</evidence>
<keyword evidence="5" id="KW-0547">Nucleotide-binding</keyword>
<keyword evidence="9" id="KW-1133">Transmembrane helix</keyword>
<protein>
    <recommendedName>
        <fullName evidence="2">histidine kinase</fullName>
        <ecNumber evidence="2">2.7.13.3</ecNumber>
    </recommendedName>
</protein>
<evidence type="ECO:0000256" key="8">
    <source>
        <dbReference type="ARBA" id="ARBA00023012"/>
    </source>
</evidence>
<evidence type="ECO:0000256" key="1">
    <source>
        <dbReference type="ARBA" id="ARBA00000085"/>
    </source>
</evidence>
<evidence type="ECO:0000256" key="9">
    <source>
        <dbReference type="SAM" id="Phobius"/>
    </source>
</evidence>
<keyword evidence="4" id="KW-0808">Transferase</keyword>
<dbReference type="CDD" id="cd16917">
    <property type="entry name" value="HATPase_UhpB-NarQ-NarX-like"/>
    <property type="match status" value="1"/>
</dbReference>
<dbReference type="Gene3D" id="1.20.5.1930">
    <property type="match status" value="1"/>
</dbReference>
<dbReference type="InterPro" id="IPR050482">
    <property type="entry name" value="Sensor_HK_TwoCompSys"/>
</dbReference>
<dbReference type="GO" id="GO:0005524">
    <property type="term" value="F:ATP binding"/>
    <property type="evidence" value="ECO:0007669"/>
    <property type="project" value="UniProtKB-KW"/>
</dbReference>
<feature type="transmembrane region" description="Helical" evidence="9">
    <location>
        <begin position="128"/>
        <end position="145"/>
    </location>
</feature>